<proteinExistence type="predicted"/>
<dbReference type="Proteomes" id="UP000618240">
    <property type="component" value="Unassembled WGS sequence"/>
</dbReference>
<organism evidence="2 3">
    <name type="scientific">Chryseobacterium tagetis</name>
    <dbReference type="NCBI Taxonomy" id="2801334"/>
    <lineage>
        <taxon>Bacteria</taxon>
        <taxon>Pseudomonadati</taxon>
        <taxon>Bacteroidota</taxon>
        <taxon>Flavobacteriia</taxon>
        <taxon>Flavobacteriales</taxon>
        <taxon>Weeksellaceae</taxon>
        <taxon>Chryseobacterium group</taxon>
        <taxon>Chryseobacterium</taxon>
    </lineage>
</organism>
<feature type="signal peptide" evidence="1">
    <location>
        <begin position="1"/>
        <end position="17"/>
    </location>
</feature>
<evidence type="ECO:0008006" key="4">
    <source>
        <dbReference type="Google" id="ProtNLM"/>
    </source>
</evidence>
<evidence type="ECO:0000256" key="1">
    <source>
        <dbReference type="SAM" id="SignalP"/>
    </source>
</evidence>
<sequence length="962" mass="109349">MKKIIFLLTLFCIKIYAQNTTVDIFKPIPTVSYLSTYVDSPVDISTGVPKIDLPGFSLPTKNKNININVNLSYHSKNAGRFQKSSDVGLGWSLMNTNNVISKAVIGGPDEKNANNPLMNMDIFQFNDVYYFNAFGMSGKFIFRKMNDNTFKVQNLGTSKEKIEFTNSPTAYFDILSFKITDEYGNQYFFDKANKVLDRTYSYNHKGAYYLSKVLDPRNQEIISIEYAEYSYIEDNLLSYTDYKPKRIISNGYGEVNLEYDYYPQNRYKSNSTHMSDCYLIKKAELKDPQNKLIQQIDFTYGGLVYYKYSLTNKVTYDTNTLDKITRKNGQGNEIEAYSFTYNSTGTEKDYGPSPNFGFDVCPSDPEPIREWTDNPKYSTIGTLSKMILPTKGFVKFNFESNQYYFNRTSVSNDPLTGPQTIYAHDKETQYYKQIASFNFNTKKNTVFTFNVTPGSTNIPDHRSLILCFQVIGYDPNPLLDPDTIPVIGPMFDNEPIQMTADGYGRIYIPVAMAGQHTITITGNTTGVGNFSVSELTDTDVAQHNYKSKYGARIKSIEYYDSEFSATPSKSKNYVYEKFSDSHASSGNLSPFISFNKSSDFITMYGDTEINKNIIYKNVKEVDADGGYTKYTFFGMDDGYFFQYYNYLEDINNKGLLLSKELFSAAQEKIASENHEYTYENLDADSFIIENAAGYTTLYPVFIKKHKVTNTMYFPQNRTATTFKETLVSKNDFNVEYTKESNDHGDISETYYSYPYSKQLTKLLNKNMFKELIETQTKLNDNLVSKTENRYDDPSHLFPTSVLSQDLQTAAMSAELTYDQYDANGNLLQYTTKEGVVTSIIWGYGGTQPIAKIVGSPYSVAGALAADIVSASDADALDPANEGTLISALDAFRKQPALLTAQISTYTYDPFIGITSITQPSGMRELYLYDATQRLKEIKQQEKDAAGNLIYKTVKEFKYNYKN</sequence>
<name>A0ABS8A2Q9_9FLAO</name>
<comment type="caution">
    <text evidence="2">The sequence shown here is derived from an EMBL/GenBank/DDBJ whole genome shotgun (WGS) entry which is preliminary data.</text>
</comment>
<keyword evidence="1" id="KW-0732">Signal</keyword>
<evidence type="ECO:0000313" key="3">
    <source>
        <dbReference type="Proteomes" id="UP000618240"/>
    </source>
</evidence>
<gene>
    <name evidence="2" type="ORF">JI747_013825</name>
</gene>
<evidence type="ECO:0000313" key="2">
    <source>
        <dbReference type="EMBL" id="MCA6068269.1"/>
    </source>
</evidence>
<dbReference type="Gene3D" id="2.180.10.10">
    <property type="entry name" value="RHS repeat-associated core"/>
    <property type="match status" value="1"/>
</dbReference>
<feature type="chain" id="PRO_5047331229" description="YD repeat-containing protein" evidence="1">
    <location>
        <begin position="18"/>
        <end position="962"/>
    </location>
</feature>
<dbReference type="RefSeq" id="WP_225689483.1">
    <property type="nucleotide sequence ID" value="NZ_JAERSE020000003.1"/>
</dbReference>
<reference evidence="2 3" key="1">
    <citation type="submission" date="2021-09" db="EMBL/GenBank/DDBJ databases">
        <title>Genome sequencing and assembly of Chryseobacterium sp. RG1.</title>
        <authorList>
            <person name="Chhetri G."/>
        </authorList>
    </citation>
    <scope>NUCLEOTIDE SEQUENCE [LARGE SCALE GENOMIC DNA]</scope>
    <source>
        <strain evidence="2 3">RG1</strain>
    </source>
</reference>
<dbReference type="EMBL" id="JAERSE020000003">
    <property type="protein sequence ID" value="MCA6068269.1"/>
    <property type="molecule type" value="Genomic_DNA"/>
</dbReference>
<accession>A0ABS8A2Q9</accession>
<protein>
    <recommendedName>
        <fullName evidence="4">YD repeat-containing protein</fullName>
    </recommendedName>
</protein>
<keyword evidence="3" id="KW-1185">Reference proteome</keyword>